<dbReference type="EMBL" id="CP104778">
    <property type="protein sequence ID" value="WPC21200.1"/>
    <property type="molecule type" value="Genomic_DNA"/>
</dbReference>
<gene>
    <name evidence="2" type="ORF">N6G96_07920</name>
</gene>
<protein>
    <submittedName>
        <fullName evidence="2">DUF975 family protein</fullName>
    </submittedName>
</protein>
<feature type="transmembrane region" description="Helical" evidence="1">
    <location>
        <begin position="213"/>
        <end position="233"/>
    </location>
</feature>
<evidence type="ECO:0000256" key="1">
    <source>
        <dbReference type="SAM" id="Phobius"/>
    </source>
</evidence>
<sequence>MSNHQIRRQLKREVKQTFKGHWGQASLTALVPIILQALAGFIVSIFILTFLYLVSKHPDIFNPSSWGNNSAGSKFYDEMTSSGTHSEVWNFLRGALLTFIGVGINYTFLDWLRKPELQFSPIKGAFQVFTKRYFIPTLAIFILQFIFQFLWTLLFIIPGIVKYFAYSQSYLIYKDQLASGNGDRIEYIDCITMSRKLMMGHKFELFTLKLSLIGWYLLCWVSFGIGFIWYVPYSQGVYSAFYKHLVEA</sequence>
<feature type="transmembrane region" description="Helical" evidence="1">
    <location>
        <begin position="133"/>
        <end position="161"/>
    </location>
</feature>
<dbReference type="Pfam" id="PF06161">
    <property type="entry name" value="DUF975"/>
    <property type="match status" value="1"/>
</dbReference>
<evidence type="ECO:0000313" key="3">
    <source>
        <dbReference type="Proteomes" id="UP001302696"/>
    </source>
</evidence>
<dbReference type="PANTHER" id="PTHR40076:SF1">
    <property type="entry name" value="MEMBRANE PROTEIN"/>
    <property type="match status" value="1"/>
</dbReference>
<dbReference type="PANTHER" id="PTHR40076">
    <property type="entry name" value="MEMBRANE PROTEIN-RELATED"/>
    <property type="match status" value="1"/>
</dbReference>
<accession>A0ABZ0Q2L7</accession>
<reference evidence="3" key="1">
    <citation type="submission" date="2024-06" db="EMBL/GenBank/DDBJ databases">
        <authorList>
            <person name="Chang H.C."/>
            <person name="Mun S.Y."/>
        </authorList>
    </citation>
    <scope>NUCLEOTIDE SEQUENCE [LARGE SCALE GENOMIC DNA]</scope>
    <source>
        <strain evidence="3">KT1</strain>
    </source>
</reference>
<name>A0ABZ0Q2L7_9LACO</name>
<dbReference type="RefSeq" id="WP_057772370.1">
    <property type="nucleotide sequence ID" value="NZ_BBIM01000034.1"/>
</dbReference>
<dbReference type="InterPro" id="IPR010380">
    <property type="entry name" value="DUF975"/>
</dbReference>
<dbReference type="Proteomes" id="UP001302696">
    <property type="component" value="Chromosome"/>
</dbReference>
<keyword evidence="1" id="KW-0472">Membrane</keyword>
<evidence type="ECO:0000313" key="2">
    <source>
        <dbReference type="EMBL" id="WPC21200.1"/>
    </source>
</evidence>
<feature type="transmembrane region" description="Helical" evidence="1">
    <location>
        <begin position="21"/>
        <end position="54"/>
    </location>
</feature>
<proteinExistence type="predicted"/>
<keyword evidence="1" id="KW-1133">Transmembrane helix</keyword>
<organism evidence="2 3">
    <name type="scientific">Pediococcus inopinatus</name>
    <dbReference type="NCBI Taxonomy" id="114090"/>
    <lineage>
        <taxon>Bacteria</taxon>
        <taxon>Bacillati</taxon>
        <taxon>Bacillota</taxon>
        <taxon>Bacilli</taxon>
        <taxon>Lactobacillales</taxon>
        <taxon>Lactobacillaceae</taxon>
        <taxon>Pediococcus</taxon>
    </lineage>
</organism>
<keyword evidence="3" id="KW-1185">Reference proteome</keyword>
<keyword evidence="1" id="KW-0812">Transmembrane</keyword>
<feature type="transmembrane region" description="Helical" evidence="1">
    <location>
        <begin position="91"/>
        <end position="112"/>
    </location>
</feature>